<evidence type="ECO:0000313" key="1">
    <source>
        <dbReference type="EMBL" id="QCQ57654.1"/>
    </source>
</evidence>
<sequence>MYFSCIASSTEVDKNGLKFSPEALKQFEGIKGRIFASYDSSKPPVGTVHTAKVDGNKLRITGTILPQFEKQAKEMYVAPSCRMLDGYVDENKDTVVRSLAPMAYGLVLKHADPLATKVEELK</sequence>
<organism evidence="1 2">
    <name type="scientific">Vibrio phage Achelous</name>
    <dbReference type="NCBI Taxonomy" id="2576872"/>
    <lineage>
        <taxon>Viruses</taxon>
        <taxon>Duplodnaviria</taxon>
        <taxon>Heunggongvirae</taxon>
        <taxon>Uroviricota</taxon>
        <taxon>Caudoviricetes</taxon>
        <taxon>Demerecviridae</taxon>
        <taxon>Ermolyevavirinae</taxon>
        <taxon>Thalassavirus</taxon>
        <taxon>Thalassavirus achelous</taxon>
    </lineage>
</organism>
<gene>
    <name evidence="1" type="ORF">ACHELOUS_57</name>
</gene>
<proteinExistence type="predicted"/>
<reference evidence="1 2" key="1">
    <citation type="submission" date="2019-04" db="EMBL/GenBank/DDBJ databases">
        <authorList>
            <person name="Gallagher L."/>
            <person name="Broussard G."/>
        </authorList>
    </citation>
    <scope>NUCLEOTIDE SEQUENCE [LARGE SCALE GENOMIC DNA]</scope>
</reference>
<dbReference type="Proteomes" id="UP000302168">
    <property type="component" value="Segment"/>
</dbReference>
<accession>A0A4P8MWT1</accession>
<keyword evidence="2" id="KW-1185">Reference proteome</keyword>
<dbReference type="EMBL" id="MK796244">
    <property type="protein sequence ID" value="QCQ57654.1"/>
    <property type="molecule type" value="Genomic_DNA"/>
</dbReference>
<name>A0A4P8MWT1_9CAUD</name>
<evidence type="ECO:0000313" key="2">
    <source>
        <dbReference type="Proteomes" id="UP000302168"/>
    </source>
</evidence>
<protein>
    <submittedName>
        <fullName evidence="1">Uncharacterized protein</fullName>
    </submittedName>
</protein>